<protein>
    <recommendedName>
        <fullName evidence="4">Transposase</fullName>
    </recommendedName>
</protein>
<dbReference type="EMBL" id="VOCK01000018">
    <property type="protein sequence ID" value="TWQ52392.1"/>
    <property type="molecule type" value="Genomic_DNA"/>
</dbReference>
<feature type="region of interest" description="Disordered" evidence="1">
    <location>
        <begin position="48"/>
        <end position="67"/>
    </location>
</feature>
<evidence type="ECO:0008006" key="4">
    <source>
        <dbReference type="Google" id="ProtNLM"/>
    </source>
</evidence>
<dbReference type="Proteomes" id="UP000320455">
    <property type="component" value="Unassembled WGS sequence"/>
</dbReference>
<evidence type="ECO:0000313" key="3">
    <source>
        <dbReference type="Proteomes" id="UP000320455"/>
    </source>
</evidence>
<keyword evidence="3" id="KW-1185">Reference proteome</keyword>
<feature type="compositionally biased region" description="Basic residues" evidence="1">
    <location>
        <begin position="48"/>
        <end position="58"/>
    </location>
</feature>
<comment type="caution">
    <text evidence="2">The sequence shown here is derived from an EMBL/GenBank/DDBJ whole genome shotgun (WGS) entry which is preliminary data.</text>
</comment>
<reference evidence="3" key="1">
    <citation type="journal article" date="2020" name="Phytopathology">
        <title>Genomic acquisitions in emerging populations of Xanthomonas vasicola pv. vasculorum infecting corn in the U.S. and Argentina.</title>
        <authorList>
            <person name="Perez-Quintero A.L."/>
        </authorList>
    </citation>
    <scope>NUCLEOTIDE SEQUENCE [LARGE SCALE GENOMIC DNA]</scope>
    <source>
        <strain evidence="3">Xvh-L</strain>
    </source>
</reference>
<accession>A0ABD7S906</accession>
<proteinExistence type="predicted"/>
<name>A0ABD7S906_XANVA</name>
<evidence type="ECO:0000313" key="2">
    <source>
        <dbReference type="EMBL" id="TWQ52392.1"/>
    </source>
</evidence>
<gene>
    <name evidence="2" type="ORF">FQK01_12650</name>
</gene>
<organism evidence="2 3">
    <name type="scientific">Xanthomonas vasicola</name>
    <dbReference type="NCBI Taxonomy" id="56459"/>
    <lineage>
        <taxon>Bacteria</taxon>
        <taxon>Pseudomonadati</taxon>
        <taxon>Pseudomonadota</taxon>
        <taxon>Gammaproteobacteria</taxon>
        <taxon>Lysobacterales</taxon>
        <taxon>Lysobacteraceae</taxon>
        <taxon>Xanthomonas</taxon>
    </lineage>
</organism>
<sequence length="67" mass="8244">MREITQTRIHYGCERVLVMLRRERWRDKHKRMHRIYKEEGLSLSIVGRRRSSRRRKPIKVATTPNTL</sequence>
<dbReference type="AlphaFoldDB" id="A0ABD7S906"/>
<evidence type="ECO:0000256" key="1">
    <source>
        <dbReference type="SAM" id="MobiDB-lite"/>
    </source>
</evidence>